<dbReference type="Proteomes" id="UP000019132">
    <property type="component" value="Unassembled WGS sequence"/>
</dbReference>
<dbReference type="Gene3D" id="3.40.50.10490">
    <property type="entry name" value="Glucose-6-phosphate isomerase like protein, domain 1"/>
    <property type="match status" value="2"/>
</dbReference>
<reference evidence="1" key="3">
    <citation type="submission" date="2015-02" db="UniProtKB">
        <authorList>
            <consortium name="EnsemblProtists"/>
        </authorList>
    </citation>
    <scope>IDENTIFICATION</scope>
    <source>
        <strain evidence="1">DAOM BR144</strain>
    </source>
</reference>
<sequence length="168" mass="17715">MSALLQSIQRDAAALQTLHHALAQDPKVLAVFAECAERIMRCDDDDRVVYASGIGKSGIVAQRFASTLASISVRSRKCRGSMAASGRMANWAICAVVTCATSPLGLQSDVALVAPATDNAACPVPSRSIVVQESICNALVEQLVTSMEGRATKFRQNHPGGSIGDSIW</sequence>
<keyword evidence="2" id="KW-1185">Reference proteome</keyword>
<dbReference type="STRING" id="431595.K3WZ75"/>
<evidence type="ECO:0000313" key="2">
    <source>
        <dbReference type="Proteomes" id="UP000019132"/>
    </source>
</evidence>
<protein>
    <recommendedName>
        <fullName evidence="3">SIS domain-containing protein</fullName>
    </recommendedName>
</protein>
<dbReference type="EMBL" id="GL376602">
    <property type="status" value="NOT_ANNOTATED_CDS"/>
    <property type="molecule type" value="Genomic_DNA"/>
</dbReference>
<dbReference type="PANTHER" id="PTHR38418:SF2">
    <property type="entry name" value="SUGAR ISOMERASE, KPSF_GUTQ (AFU_ORTHOLOGUE AFUA_6G08860)"/>
    <property type="match status" value="1"/>
</dbReference>
<name>K3WZ75_GLOUD</name>
<dbReference type="PANTHER" id="PTHR38418">
    <property type="entry name" value="SUGAR ISOMERASE, KPSF/GUTQ (AFU_ORTHOLOGUE AFUA_6G08860)"/>
    <property type="match status" value="1"/>
</dbReference>
<dbReference type="InParanoid" id="K3WZ75"/>
<dbReference type="EnsemblProtists" id="PYU1_T010274">
    <property type="protein sequence ID" value="PYU1_T010274"/>
    <property type="gene ID" value="PYU1_G010254"/>
</dbReference>
<dbReference type="VEuPathDB" id="FungiDB:PYU1_G010254"/>
<dbReference type="SUPFAM" id="SSF53697">
    <property type="entry name" value="SIS domain"/>
    <property type="match status" value="1"/>
</dbReference>
<organism evidence="1 2">
    <name type="scientific">Globisporangium ultimum (strain ATCC 200006 / CBS 805.95 / DAOM BR144)</name>
    <name type="common">Pythium ultimum</name>
    <dbReference type="NCBI Taxonomy" id="431595"/>
    <lineage>
        <taxon>Eukaryota</taxon>
        <taxon>Sar</taxon>
        <taxon>Stramenopiles</taxon>
        <taxon>Oomycota</taxon>
        <taxon>Peronosporomycetes</taxon>
        <taxon>Pythiales</taxon>
        <taxon>Pythiaceae</taxon>
        <taxon>Globisporangium</taxon>
    </lineage>
</organism>
<dbReference type="eggNOG" id="ENOG502R7IC">
    <property type="taxonomic scope" value="Eukaryota"/>
</dbReference>
<evidence type="ECO:0008006" key="3">
    <source>
        <dbReference type="Google" id="ProtNLM"/>
    </source>
</evidence>
<proteinExistence type="predicted"/>
<dbReference type="AlphaFoldDB" id="K3WZ75"/>
<dbReference type="GO" id="GO:0097367">
    <property type="term" value="F:carbohydrate derivative binding"/>
    <property type="evidence" value="ECO:0007669"/>
    <property type="project" value="InterPro"/>
</dbReference>
<dbReference type="InterPro" id="IPR046348">
    <property type="entry name" value="SIS_dom_sf"/>
</dbReference>
<dbReference type="HOGENOM" id="CLU_1589707_0_0_1"/>
<reference evidence="2" key="1">
    <citation type="journal article" date="2010" name="Genome Biol.">
        <title>Genome sequence of the necrotrophic plant pathogen Pythium ultimum reveals original pathogenicity mechanisms and effector repertoire.</title>
        <authorList>
            <person name="Levesque C.A."/>
            <person name="Brouwer H."/>
            <person name="Cano L."/>
            <person name="Hamilton J.P."/>
            <person name="Holt C."/>
            <person name="Huitema E."/>
            <person name="Raffaele S."/>
            <person name="Robideau G.P."/>
            <person name="Thines M."/>
            <person name="Win J."/>
            <person name="Zerillo M.M."/>
            <person name="Beakes G.W."/>
            <person name="Boore J.L."/>
            <person name="Busam D."/>
            <person name="Dumas B."/>
            <person name="Ferriera S."/>
            <person name="Fuerstenberg S.I."/>
            <person name="Gachon C.M."/>
            <person name="Gaulin E."/>
            <person name="Govers F."/>
            <person name="Grenville-Briggs L."/>
            <person name="Horner N."/>
            <person name="Hostetler J."/>
            <person name="Jiang R.H."/>
            <person name="Johnson J."/>
            <person name="Krajaejun T."/>
            <person name="Lin H."/>
            <person name="Meijer H.J."/>
            <person name="Moore B."/>
            <person name="Morris P."/>
            <person name="Phuntmart V."/>
            <person name="Puiu D."/>
            <person name="Shetty J."/>
            <person name="Stajich J.E."/>
            <person name="Tripathy S."/>
            <person name="Wawra S."/>
            <person name="van West P."/>
            <person name="Whitty B.R."/>
            <person name="Coutinho P.M."/>
            <person name="Henrissat B."/>
            <person name="Martin F."/>
            <person name="Thomas P.D."/>
            <person name="Tyler B.M."/>
            <person name="De Vries R.P."/>
            <person name="Kamoun S."/>
            <person name="Yandell M."/>
            <person name="Tisserat N."/>
            <person name="Buell C.R."/>
        </authorList>
    </citation>
    <scope>NUCLEOTIDE SEQUENCE</scope>
    <source>
        <strain evidence="2">DAOM:BR144</strain>
    </source>
</reference>
<reference evidence="2" key="2">
    <citation type="submission" date="2010-04" db="EMBL/GenBank/DDBJ databases">
        <authorList>
            <person name="Buell R."/>
            <person name="Hamilton J."/>
            <person name="Hostetler J."/>
        </authorList>
    </citation>
    <scope>NUCLEOTIDE SEQUENCE [LARGE SCALE GENOMIC DNA]</scope>
    <source>
        <strain evidence="2">DAOM:BR144</strain>
    </source>
</reference>
<dbReference type="OMA" id="HTKPSEC"/>
<dbReference type="GO" id="GO:1901135">
    <property type="term" value="P:carbohydrate derivative metabolic process"/>
    <property type="evidence" value="ECO:0007669"/>
    <property type="project" value="InterPro"/>
</dbReference>
<accession>K3WZ75</accession>
<evidence type="ECO:0000313" key="1">
    <source>
        <dbReference type="EnsemblProtists" id="PYU1_T010274"/>
    </source>
</evidence>